<sequence length="119" mass="13039">MVDVAISGAADRVFERLVSGLETEFGSAAAEGLARVFVEAEGGDFYWEAREKMRWLGLWEGLDEEQVDALDRVAVAGVFDGRCYVAVLLMDGWDAVQALLGVRHFEERAAADDAFAKAH</sequence>
<dbReference type="Proteomes" id="UP000024284">
    <property type="component" value="Unassembled WGS sequence"/>
</dbReference>
<dbReference type="EMBL" id="JFZA02000056">
    <property type="protein sequence ID" value="KFG88619.1"/>
    <property type="molecule type" value="Genomic_DNA"/>
</dbReference>
<reference evidence="1" key="1">
    <citation type="submission" date="2014-08" db="EMBL/GenBank/DDBJ databases">
        <title>Draft genome sequences of Sphingobium herbicidovorans.</title>
        <authorList>
            <person name="Gan H.M."/>
            <person name="Gan H.Y."/>
            <person name="Savka M.A."/>
        </authorList>
    </citation>
    <scope>NUCLEOTIDE SEQUENCE [LARGE SCALE GENOMIC DNA]</scope>
    <source>
        <strain evidence="1">NBRC 16415</strain>
    </source>
</reference>
<name>A0A086P5F1_SPHHM</name>
<dbReference type="OrthoDB" id="7472484at2"/>
<dbReference type="STRING" id="76947.GCA_002080435_00183"/>
<keyword evidence="2" id="KW-1185">Reference proteome</keyword>
<proteinExistence type="predicted"/>
<comment type="caution">
    <text evidence="1">The sequence shown here is derived from an EMBL/GenBank/DDBJ whole genome shotgun (WGS) entry which is preliminary data.</text>
</comment>
<protein>
    <submittedName>
        <fullName evidence="1">Uncharacterized protein</fullName>
    </submittedName>
</protein>
<dbReference type="AlphaFoldDB" id="A0A086P5F1"/>
<gene>
    <name evidence="1" type="ORF">BV98_003453</name>
</gene>
<accession>A0A086P5F1</accession>
<organism evidence="1 2">
    <name type="scientific">Sphingobium herbicidovorans (strain ATCC 700291 / DSM 11019 / CCUG 56400 / KCTC 2939 / LMG 18315 / NBRC 16415 / MH)</name>
    <name type="common">Sphingomonas herbicidovorans</name>
    <dbReference type="NCBI Taxonomy" id="1219045"/>
    <lineage>
        <taxon>Bacteria</taxon>
        <taxon>Pseudomonadati</taxon>
        <taxon>Pseudomonadota</taxon>
        <taxon>Alphaproteobacteria</taxon>
        <taxon>Sphingomonadales</taxon>
        <taxon>Sphingomonadaceae</taxon>
        <taxon>Sphingobium</taxon>
    </lineage>
</organism>
<dbReference type="PATRIC" id="fig|1219045.3.peg.3508"/>
<dbReference type="eggNOG" id="ENOG5032PG7">
    <property type="taxonomic scope" value="Bacteria"/>
</dbReference>
<evidence type="ECO:0000313" key="2">
    <source>
        <dbReference type="Proteomes" id="UP000024284"/>
    </source>
</evidence>
<evidence type="ECO:0000313" key="1">
    <source>
        <dbReference type="EMBL" id="KFG88619.1"/>
    </source>
</evidence>
<dbReference type="RefSeq" id="WP_037468482.1">
    <property type="nucleotide sequence ID" value="NZ_BCZD01000013.1"/>
</dbReference>